<protein>
    <submittedName>
        <fullName evidence="2">Uncharacterized protein</fullName>
    </submittedName>
</protein>
<proteinExistence type="predicted"/>
<sequence length="185" mass="20439">MKTKKFTFQQTVVNQVQTTYSYKIKAKTTEEAESKFKKMFEEKLEEGKGHLPLKKLKPKKEKVETSPVSPEMTDTATIVVSVISKNKKQSETRPVYDNKSQLWATAAGGQQDVATVETEDISREIPITDAEEVSDETVEAHAETTDAPLTAATEVTPEKTGATSSTETAAPTAEKTNKHHRKAHS</sequence>
<dbReference type="Proteomes" id="UP001163821">
    <property type="component" value="Unassembled WGS sequence"/>
</dbReference>
<feature type="compositionally biased region" description="Basic residues" evidence="1">
    <location>
        <begin position="51"/>
        <end position="60"/>
    </location>
</feature>
<dbReference type="AlphaFoldDB" id="A0AA41YB99"/>
<dbReference type="RefSeq" id="WP_282591418.1">
    <property type="nucleotide sequence ID" value="NZ_JAPAAF010000009.1"/>
</dbReference>
<reference evidence="2" key="1">
    <citation type="submission" date="2022-10" db="EMBL/GenBank/DDBJ databases">
        <title>Gaoshiqiia sediminis gen. nov., sp. nov., isolated from coastal sediment.</title>
        <authorList>
            <person name="Yu W.X."/>
            <person name="Mu D.S."/>
            <person name="Du J.Z."/>
            <person name="Liang Y.Q."/>
        </authorList>
    </citation>
    <scope>NUCLEOTIDE SEQUENCE</scope>
    <source>
        <strain evidence="2">A06</strain>
    </source>
</reference>
<organism evidence="2 3">
    <name type="scientific">Gaoshiqia sediminis</name>
    <dbReference type="NCBI Taxonomy" id="2986998"/>
    <lineage>
        <taxon>Bacteria</taxon>
        <taxon>Pseudomonadati</taxon>
        <taxon>Bacteroidota</taxon>
        <taxon>Bacteroidia</taxon>
        <taxon>Marinilabiliales</taxon>
        <taxon>Prolixibacteraceae</taxon>
        <taxon>Gaoshiqia</taxon>
    </lineage>
</organism>
<evidence type="ECO:0000313" key="2">
    <source>
        <dbReference type="EMBL" id="MCW0482815.1"/>
    </source>
</evidence>
<feature type="region of interest" description="Disordered" evidence="1">
    <location>
        <begin position="126"/>
        <end position="185"/>
    </location>
</feature>
<dbReference type="EMBL" id="JAPAAF010000009">
    <property type="protein sequence ID" value="MCW0482815.1"/>
    <property type="molecule type" value="Genomic_DNA"/>
</dbReference>
<evidence type="ECO:0000313" key="3">
    <source>
        <dbReference type="Proteomes" id="UP001163821"/>
    </source>
</evidence>
<gene>
    <name evidence="2" type="ORF">N2K84_08760</name>
</gene>
<name>A0AA41YB99_9BACT</name>
<comment type="caution">
    <text evidence="2">The sequence shown here is derived from an EMBL/GenBank/DDBJ whole genome shotgun (WGS) entry which is preliminary data.</text>
</comment>
<keyword evidence="3" id="KW-1185">Reference proteome</keyword>
<accession>A0AA41YB99</accession>
<evidence type="ECO:0000256" key="1">
    <source>
        <dbReference type="SAM" id="MobiDB-lite"/>
    </source>
</evidence>
<feature type="region of interest" description="Disordered" evidence="1">
    <location>
        <begin position="47"/>
        <end position="71"/>
    </location>
</feature>
<feature type="compositionally biased region" description="Low complexity" evidence="1">
    <location>
        <begin position="158"/>
        <end position="174"/>
    </location>
</feature>